<protein>
    <submittedName>
        <fullName evidence="1">Uncharacterized protein</fullName>
    </submittedName>
</protein>
<dbReference type="Proteomes" id="UP001472677">
    <property type="component" value="Unassembled WGS sequence"/>
</dbReference>
<keyword evidence="2" id="KW-1185">Reference proteome</keyword>
<accession>A0ABR2EUL1</accession>
<dbReference type="EMBL" id="JBBPBM010000010">
    <property type="protein sequence ID" value="KAK8565687.1"/>
    <property type="molecule type" value="Genomic_DNA"/>
</dbReference>
<comment type="caution">
    <text evidence="1">The sequence shown here is derived from an EMBL/GenBank/DDBJ whole genome shotgun (WGS) entry which is preliminary data.</text>
</comment>
<name>A0ABR2EUL1_9ROSI</name>
<gene>
    <name evidence="1" type="ORF">V6N12_059242</name>
</gene>
<organism evidence="1 2">
    <name type="scientific">Hibiscus sabdariffa</name>
    <name type="common">roselle</name>
    <dbReference type="NCBI Taxonomy" id="183260"/>
    <lineage>
        <taxon>Eukaryota</taxon>
        <taxon>Viridiplantae</taxon>
        <taxon>Streptophyta</taxon>
        <taxon>Embryophyta</taxon>
        <taxon>Tracheophyta</taxon>
        <taxon>Spermatophyta</taxon>
        <taxon>Magnoliopsida</taxon>
        <taxon>eudicotyledons</taxon>
        <taxon>Gunneridae</taxon>
        <taxon>Pentapetalae</taxon>
        <taxon>rosids</taxon>
        <taxon>malvids</taxon>
        <taxon>Malvales</taxon>
        <taxon>Malvaceae</taxon>
        <taxon>Malvoideae</taxon>
        <taxon>Hibiscus</taxon>
    </lineage>
</organism>
<reference evidence="1 2" key="1">
    <citation type="journal article" date="2024" name="G3 (Bethesda)">
        <title>Genome assembly of Hibiscus sabdariffa L. provides insights into metabolisms of medicinal natural products.</title>
        <authorList>
            <person name="Kim T."/>
        </authorList>
    </citation>
    <scope>NUCLEOTIDE SEQUENCE [LARGE SCALE GENOMIC DNA]</scope>
    <source>
        <strain evidence="1">TK-2024</strain>
        <tissue evidence="1">Old leaves</tissue>
    </source>
</reference>
<evidence type="ECO:0000313" key="1">
    <source>
        <dbReference type="EMBL" id="KAK8565687.1"/>
    </source>
</evidence>
<sequence length="144" mass="16140">MIKTLNPYSTTDKIRYMPIALKPKVSKNVMNESSEENDMLKQFQGAPFFGSIMAPQQIWPLASNTSVGCIIENPNLTLTMQVLKKSEEVEFETLPTVVSVLNNKTTLTNSTYNEMIGQPKCPWLDFILLIKCSIFFISSCVHGG</sequence>
<proteinExistence type="predicted"/>
<evidence type="ECO:0000313" key="2">
    <source>
        <dbReference type="Proteomes" id="UP001472677"/>
    </source>
</evidence>